<feature type="region of interest" description="Disordered" evidence="7">
    <location>
        <begin position="118"/>
        <end position="139"/>
    </location>
</feature>
<evidence type="ECO:0000256" key="6">
    <source>
        <dbReference type="ARBA" id="ARBA00023002"/>
    </source>
</evidence>
<dbReference type="GO" id="GO:0046655">
    <property type="term" value="P:folic acid metabolic process"/>
    <property type="evidence" value="ECO:0007669"/>
    <property type="project" value="TreeGrafter"/>
</dbReference>
<dbReference type="GO" id="GO:0050661">
    <property type="term" value="F:NADP binding"/>
    <property type="evidence" value="ECO:0007669"/>
    <property type="project" value="InterPro"/>
</dbReference>
<dbReference type="PRINTS" id="PR00070">
    <property type="entry name" value="DHFR"/>
</dbReference>
<comment type="caution">
    <text evidence="9">The sequence shown here is derived from an EMBL/GenBank/DDBJ whole genome shotgun (WGS) entry which is preliminary data.</text>
</comment>
<dbReference type="PROSITE" id="PS51330">
    <property type="entry name" value="DHFR_2"/>
    <property type="match status" value="1"/>
</dbReference>
<dbReference type="SUPFAM" id="SSF53597">
    <property type="entry name" value="Dihydrofolate reductase-like"/>
    <property type="match status" value="1"/>
</dbReference>
<dbReference type="PANTHER" id="PTHR48069:SF3">
    <property type="entry name" value="DIHYDROFOLATE REDUCTASE"/>
    <property type="match status" value="1"/>
</dbReference>
<keyword evidence="5" id="KW-0521">NADP</keyword>
<name>A0AAN6S779_9PEZI</name>
<evidence type="ECO:0000313" key="9">
    <source>
        <dbReference type="EMBL" id="KAK3943024.1"/>
    </source>
</evidence>
<dbReference type="GO" id="GO:0046654">
    <property type="term" value="P:tetrahydrofolate biosynthetic process"/>
    <property type="evidence" value="ECO:0007669"/>
    <property type="project" value="InterPro"/>
</dbReference>
<dbReference type="AlphaFoldDB" id="A0AAN6S779"/>
<dbReference type="EC" id="1.5.1.3" evidence="2"/>
<dbReference type="Pfam" id="PF00186">
    <property type="entry name" value="DHFR_1"/>
    <property type="match status" value="2"/>
</dbReference>
<evidence type="ECO:0000259" key="8">
    <source>
        <dbReference type="PROSITE" id="PS51330"/>
    </source>
</evidence>
<dbReference type="GO" id="GO:0005739">
    <property type="term" value="C:mitochondrion"/>
    <property type="evidence" value="ECO:0007669"/>
    <property type="project" value="TreeGrafter"/>
</dbReference>
<evidence type="ECO:0000313" key="10">
    <source>
        <dbReference type="Proteomes" id="UP001303473"/>
    </source>
</evidence>
<evidence type="ECO:0000256" key="2">
    <source>
        <dbReference type="ARBA" id="ARBA00012856"/>
    </source>
</evidence>
<keyword evidence="10" id="KW-1185">Reference proteome</keyword>
<proteinExistence type="predicted"/>
<evidence type="ECO:0000256" key="7">
    <source>
        <dbReference type="SAM" id="MobiDB-lite"/>
    </source>
</evidence>
<dbReference type="GO" id="GO:0006730">
    <property type="term" value="P:one-carbon metabolic process"/>
    <property type="evidence" value="ECO:0007669"/>
    <property type="project" value="UniProtKB-KW"/>
</dbReference>
<dbReference type="Proteomes" id="UP001303473">
    <property type="component" value="Unassembled WGS sequence"/>
</dbReference>
<evidence type="ECO:0000256" key="1">
    <source>
        <dbReference type="ARBA" id="ARBA00004903"/>
    </source>
</evidence>
<protein>
    <recommendedName>
        <fullName evidence="3">Dihydrofolate reductase</fullName>
        <ecNumber evidence="2">1.5.1.3</ecNumber>
    </recommendedName>
</protein>
<accession>A0AAN6S779</accession>
<dbReference type="InterPro" id="IPR001796">
    <property type="entry name" value="DHFR_dom"/>
</dbReference>
<dbReference type="GO" id="GO:0004146">
    <property type="term" value="F:dihydrofolate reductase activity"/>
    <property type="evidence" value="ECO:0007669"/>
    <property type="project" value="UniProtKB-EC"/>
</dbReference>
<organism evidence="9 10">
    <name type="scientific">Diplogelasinospora grovesii</name>
    <dbReference type="NCBI Taxonomy" id="303347"/>
    <lineage>
        <taxon>Eukaryota</taxon>
        <taxon>Fungi</taxon>
        <taxon>Dikarya</taxon>
        <taxon>Ascomycota</taxon>
        <taxon>Pezizomycotina</taxon>
        <taxon>Sordariomycetes</taxon>
        <taxon>Sordariomycetidae</taxon>
        <taxon>Sordariales</taxon>
        <taxon>Diplogelasinosporaceae</taxon>
        <taxon>Diplogelasinospora</taxon>
    </lineage>
</organism>
<gene>
    <name evidence="9" type="ORF">QBC46DRAFT_457175</name>
</gene>
<keyword evidence="4" id="KW-0554">One-carbon metabolism</keyword>
<reference evidence="10" key="1">
    <citation type="journal article" date="2023" name="Mol. Phylogenet. Evol.">
        <title>Genome-scale phylogeny and comparative genomics of the fungal order Sordariales.</title>
        <authorList>
            <person name="Hensen N."/>
            <person name="Bonometti L."/>
            <person name="Westerberg I."/>
            <person name="Brannstrom I.O."/>
            <person name="Guillou S."/>
            <person name="Cros-Aarteil S."/>
            <person name="Calhoun S."/>
            <person name="Haridas S."/>
            <person name="Kuo A."/>
            <person name="Mondo S."/>
            <person name="Pangilinan J."/>
            <person name="Riley R."/>
            <person name="LaButti K."/>
            <person name="Andreopoulos B."/>
            <person name="Lipzen A."/>
            <person name="Chen C."/>
            <person name="Yan M."/>
            <person name="Daum C."/>
            <person name="Ng V."/>
            <person name="Clum A."/>
            <person name="Steindorff A."/>
            <person name="Ohm R.A."/>
            <person name="Martin F."/>
            <person name="Silar P."/>
            <person name="Natvig D.O."/>
            <person name="Lalanne C."/>
            <person name="Gautier V."/>
            <person name="Ament-Velasquez S.L."/>
            <person name="Kruys A."/>
            <person name="Hutchinson M.I."/>
            <person name="Powell A.J."/>
            <person name="Barry K."/>
            <person name="Miller A.N."/>
            <person name="Grigoriev I.V."/>
            <person name="Debuchy R."/>
            <person name="Gladieux P."/>
            <person name="Hiltunen Thoren M."/>
            <person name="Johannesson H."/>
        </authorList>
    </citation>
    <scope>NUCLEOTIDE SEQUENCE [LARGE SCALE GENOMIC DNA]</scope>
    <source>
        <strain evidence="10">CBS 340.73</strain>
    </source>
</reference>
<sequence length="243" mass="26250">MALPELTLIVAATRDMGIGAAGGLPWTAGLKQEMAYFARVTKRVIRPPHVTAGSGRNAVIMGRKTWESIPPKFRPLKGRLNIVISRSFTAPPVTPQDPDEEPVEAGSLQAALQYLSQQQHTLQNTEGEGANNGGGDGKGSSGGLGRVFVIGGAQIYAAALQLPQTRRVLLTSVLSDGFECDTFFPLPLTSKTTTTTTTTTTTPEGWMQRSKDELDSWTGETVPEGVQTENGTRYEFQLWEKQD</sequence>
<dbReference type="InterPro" id="IPR024072">
    <property type="entry name" value="DHFR-like_dom_sf"/>
</dbReference>
<feature type="domain" description="DHFR" evidence="8">
    <location>
        <begin position="5"/>
        <end position="241"/>
    </location>
</feature>
<comment type="pathway">
    <text evidence="1">Cofactor biosynthesis; tetrahydrofolate biosynthesis; 5,6,7,8-tetrahydrofolate from 7,8-dihydrofolate: step 1/1.</text>
</comment>
<dbReference type="GO" id="GO:0046452">
    <property type="term" value="P:dihydrofolate metabolic process"/>
    <property type="evidence" value="ECO:0007669"/>
    <property type="project" value="TreeGrafter"/>
</dbReference>
<evidence type="ECO:0000256" key="3">
    <source>
        <dbReference type="ARBA" id="ARBA00018886"/>
    </source>
</evidence>
<dbReference type="Gene3D" id="3.40.430.10">
    <property type="entry name" value="Dihydrofolate Reductase, subunit A"/>
    <property type="match status" value="1"/>
</dbReference>
<evidence type="ECO:0000256" key="5">
    <source>
        <dbReference type="ARBA" id="ARBA00022857"/>
    </source>
</evidence>
<evidence type="ECO:0000256" key="4">
    <source>
        <dbReference type="ARBA" id="ARBA00022563"/>
    </source>
</evidence>
<dbReference type="PANTHER" id="PTHR48069">
    <property type="entry name" value="DIHYDROFOLATE REDUCTASE"/>
    <property type="match status" value="1"/>
</dbReference>
<dbReference type="CDD" id="cd00209">
    <property type="entry name" value="DHFR"/>
    <property type="match status" value="1"/>
</dbReference>
<feature type="compositionally biased region" description="Gly residues" evidence="7">
    <location>
        <begin position="130"/>
        <end position="139"/>
    </location>
</feature>
<dbReference type="InterPro" id="IPR012259">
    <property type="entry name" value="DHFR"/>
</dbReference>
<dbReference type="EMBL" id="MU853769">
    <property type="protein sequence ID" value="KAK3943024.1"/>
    <property type="molecule type" value="Genomic_DNA"/>
</dbReference>
<keyword evidence="6" id="KW-0560">Oxidoreductase</keyword>